<dbReference type="Gene3D" id="1.10.1660.10">
    <property type="match status" value="1"/>
</dbReference>
<dbReference type="SMART" id="SM00422">
    <property type="entry name" value="HTH_MERR"/>
    <property type="match status" value="1"/>
</dbReference>
<proteinExistence type="predicted"/>
<name>A0ABV5SER4_9ACTN</name>
<organism evidence="3 4">
    <name type="scientific">Nonomuraea helvata</name>
    <dbReference type="NCBI Taxonomy" id="37484"/>
    <lineage>
        <taxon>Bacteria</taxon>
        <taxon>Bacillati</taxon>
        <taxon>Actinomycetota</taxon>
        <taxon>Actinomycetes</taxon>
        <taxon>Streptosporangiales</taxon>
        <taxon>Streptosporangiaceae</taxon>
        <taxon>Nonomuraea</taxon>
    </lineage>
</organism>
<dbReference type="Pfam" id="PF13411">
    <property type="entry name" value="MerR_1"/>
    <property type="match status" value="1"/>
</dbReference>
<feature type="domain" description="HTH merR-type" evidence="2">
    <location>
        <begin position="6"/>
        <end position="76"/>
    </location>
</feature>
<sequence length="268" mass="29455">MNDADLMLPGEFGAATRLSPKALRLYAAQGLLVPVYTDPSSAYRRYHRDQIPLGRLIGWLRMLDLPLARIASLLPLNSQARQAELRAWLAAQEIELQQRRELVEALDCTSRATAGTPTLRTRPQRKLLCRERRVHIDELEAFMADAQEHICARLRAVGLSDDGPTLVHFHGFVTRDSDGPVEVAVPFTGSVEPVDDLRVRLSPAGTDAVLPVAKADADFPMILHVYGALEAWIDAHRLVCVGSPVEVWPGSDGAVLDVTYPIVPSAES</sequence>
<evidence type="ECO:0000313" key="3">
    <source>
        <dbReference type="EMBL" id="MFB9629469.1"/>
    </source>
</evidence>
<dbReference type="PROSITE" id="PS50937">
    <property type="entry name" value="HTH_MERR_2"/>
    <property type="match status" value="1"/>
</dbReference>
<reference evidence="3 4" key="1">
    <citation type="submission" date="2024-09" db="EMBL/GenBank/DDBJ databases">
        <authorList>
            <person name="Sun Q."/>
            <person name="Mori K."/>
        </authorList>
    </citation>
    <scope>NUCLEOTIDE SEQUENCE [LARGE SCALE GENOMIC DNA]</scope>
    <source>
        <strain evidence="3 4">JCM 3143</strain>
    </source>
</reference>
<protein>
    <submittedName>
        <fullName evidence="3">MerR family transcriptional regulator</fullName>
    </submittedName>
</protein>
<dbReference type="Proteomes" id="UP001589532">
    <property type="component" value="Unassembled WGS sequence"/>
</dbReference>
<evidence type="ECO:0000256" key="1">
    <source>
        <dbReference type="ARBA" id="ARBA00023125"/>
    </source>
</evidence>
<evidence type="ECO:0000313" key="4">
    <source>
        <dbReference type="Proteomes" id="UP001589532"/>
    </source>
</evidence>
<dbReference type="Gene3D" id="3.20.80.10">
    <property type="entry name" value="Regulatory factor, effector binding domain"/>
    <property type="match status" value="1"/>
</dbReference>
<dbReference type="PANTHER" id="PTHR30204:SF97">
    <property type="entry name" value="MERR FAMILY REGULATORY PROTEIN"/>
    <property type="match status" value="1"/>
</dbReference>
<dbReference type="SUPFAM" id="SSF46955">
    <property type="entry name" value="Putative DNA-binding domain"/>
    <property type="match status" value="1"/>
</dbReference>
<keyword evidence="4" id="KW-1185">Reference proteome</keyword>
<dbReference type="InterPro" id="IPR000551">
    <property type="entry name" value="MerR-type_HTH_dom"/>
</dbReference>
<comment type="caution">
    <text evidence="3">The sequence shown here is derived from an EMBL/GenBank/DDBJ whole genome shotgun (WGS) entry which is preliminary data.</text>
</comment>
<accession>A0ABV5SER4</accession>
<dbReference type="EMBL" id="JBHMBW010000059">
    <property type="protein sequence ID" value="MFB9629469.1"/>
    <property type="molecule type" value="Genomic_DNA"/>
</dbReference>
<keyword evidence="1" id="KW-0238">DNA-binding</keyword>
<dbReference type="InterPro" id="IPR011256">
    <property type="entry name" value="Reg_factor_effector_dom_sf"/>
</dbReference>
<dbReference type="InterPro" id="IPR009061">
    <property type="entry name" value="DNA-bd_dom_put_sf"/>
</dbReference>
<evidence type="ECO:0000259" key="2">
    <source>
        <dbReference type="PROSITE" id="PS50937"/>
    </source>
</evidence>
<dbReference type="PANTHER" id="PTHR30204">
    <property type="entry name" value="REDOX-CYCLING DRUG-SENSING TRANSCRIPTIONAL ACTIVATOR SOXR"/>
    <property type="match status" value="1"/>
</dbReference>
<dbReference type="RefSeq" id="WP_344998098.1">
    <property type="nucleotide sequence ID" value="NZ_BAAAXV010000009.1"/>
</dbReference>
<gene>
    <name evidence="3" type="ORF">ACFFSA_40890</name>
</gene>
<dbReference type="InterPro" id="IPR047057">
    <property type="entry name" value="MerR_fam"/>
</dbReference>